<dbReference type="EMBL" id="DQVE01000015">
    <property type="protein sequence ID" value="HIP98054.1"/>
    <property type="molecule type" value="Genomic_DNA"/>
</dbReference>
<dbReference type="Proteomes" id="UP000606463">
    <property type="component" value="Unassembled WGS sequence"/>
</dbReference>
<dbReference type="AlphaFoldDB" id="A0A9D0YPA8"/>
<gene>
    <name evidence="1" type="ORF">EYH37_01610</name>
</gene>
<organism evidence="1 2">
    <name type="scientific">Aquifex aeolicus</name>
    <dbReference type="NCBI Taxonomy" id="63363"/>
    <lineage>
        <taxon>Bacteria</taxon>
        <taxon>Pseudomonadati</taxon>
        <taxon>Aquificota</taxon>
        <taxon>Aquificia</taxon>
        <taxon>Aquificales</taxon>
        <taxon>Aquificaceae</taxon>
        <taxon>Aquifex</taxon>
    </lineage>
</organism>
<evidence type="ECO:0000313" key="2">
    <source>
        <dbReference type="Proteomes" id="UP000606463"/>
    </source>
</evidence>
<sequence>MRKEIVILPVIALLGCGLPQSSSKSSLDVTPYLSPREREVVNKITFEVQKVLDILKDFKSSKALDFVTKLTVPGWQIEKRDEKILFLNQKKFIAYKDFSLPPTCIKNIGGAEVNVCHMKLLANLSRLGKAFGCEVKTYSTNLEGLKERVKIICSY</sequence>
<protein>
    <recommendedName>
        <fullName evidence="3">Lipoprotein</fullName>
    </recommendedName>
</protein>
<evidence type="ECO:0008006" key="3">
    <source>
        <dbReference type="Google" id="ProtNLM"/>
    </source>
</evidence>
<comment type="caution">
    <text evidence="1">The sequence shown here is derived from an EMBL/GenBank/DDBJ whole genome shotgun (WGS) entry which is preliminary data.</text>
</comment>
<evidence type="ECO:0000313" key="1">
    <source>
        <dbReference type="EMBL" id="HIP98054.1"/>
    </source>
</evidence>
<proteinExistence type="predicted"/>
<accession>A0A9D0YPA8</accession>
<dbReference type="PROSITE" id="PS51257">
    <property type="entry name" value="PROKAR_LIPOPROTEIN"/>
    <property type="match status" value="1"/>
</dbReference>
<reference evidence="1" key="1">
    <citation type="journal article" date="2020" name="ISME J.">
        <title>Gammaproteobacteria mediating utilization of methyl-, sulfur- and petroleum organic compounds in deep ocean hydrothermal plumes.</title>
        <authorList>
            <person name="Zhou Z."/>
            <person name="Liu Y."/>
            <person name="Pan J."/>
            <person name="Cron B.R."/>
            <person name="Toner B.M."/>
            <person name="Anantharaman K."/>
            <person name="Breier J.A."/>
            <person name="Dick G.J."/>
            <person name="Li M."/>
        </authorList>
    </citation>
    <scope>NUCLEOTIDE SEQUENCE</scope>
    <source>
        <strain evidence="1">SZUA-1501</strain>
    </source>
</reference>
<name>A0A9D0YPA8_AQUAO</name>